<gene>
    <name evidence="5" type="ORF">MAM_04358</name>
</gene>
<feature type="transmembrane region" description="Helical" evidence="4">
    <location>
        <begin position="142"/>
        <end position="161"/>
    </location>
</feature>
<dbReference type="InterPro" id="IPR050327">
    <property type="entry name" value="Proton-linked_MCT"/>
</dbReference>
<feature type="region of interest" description="Disordered" evidence="3">
    <location>
        <begin position="1"/>
        <end position="59"/>
    </location>
</feature>
<comment type="caution">
    <text evidence="5">The sequence shown here is derived from an EMBL/GenBank/DDBJ whole genome shotgun (WGS) entry which is preliminary data.</text>
</comment>
<feature type="transmembrane region" description="Helical" evidence="4">
    <location>
        <begin position="428"/>
        <end position="449"/>
    </location>
</feature>
<name>A0A0B2WWH8_METAS</name>
<dbReference type="Pfam" id="PF07690">
    <property type="entry name" value="MFS_1"/>
    <property type="match status" value="1"/>
</dbReference>
<dbReference type="GO" id="GO:0016020">
    <property type="term" value="C:membrane"/>
    <property type="evidence" value="ECO:0007669"/>
    <property type="project" value="UniProtKB-SubCell"/>
</dbReference>
<keyword evidence="6" id="KW-1185">Reference proteome</keyword>
<feature type="compositionally biased region" description="Low complexity" evidence="3">
    <location>
        <begin position="25"/>
        <end position="38"/>
    </location>
</feature>
<dbReference type="AlphaFoldDB" id="A0A0B2WWH8"/>
<keyword evidence="4" id="KW-1133">Transmembrane helix</keyword>
<accession>A0A0B2WWH8</accession>
<feature type="transmembrane region" description="Helical" evidence="4">
    <location>
        <begin position="167"/>
        <end position="187"/>
    </location>
</feature>
<dbReference type="OrthoDB" id="2213137at2759"/>
<dbReference type="InterPro" id="IPR011701">
    <property type="entry name" value="MFS"/>
</dbReference>
<feature type="compositionally biased region" description="Basic and acidic residues" evidence="3">
    <location>
        <begin position="1"/>
        <end position="12"/>
    </location>
</feature>
<feature type="transmembrane region" description="Helical" evidence="4">
    <location>
        <begin position="229"/>
        <end position="250"/>
    </location>
</feature>
<feature type="transmembrane region" description="Helical" evidence="4">
    <location>
        <begin position="401"/>
        <end position="422"/>
    </location>
</feature>
<comment type="subcellular location">
    <subcellularLocation>
        <location evidence="1">Membrane</location>
        <topology evidence="1">Multi-pass membrane protein</topology>
    </subcellularLocation>
</comment>
<dbReference type="Proteomes" id="UP000030816">
    <property type="component" value="Unassembled WGS sequence"/>
</dbReference>
<proteinExistence type="inferred from homology"/>
<organism evidence="5 6">
    <name type="scientific">Metarhizium album (strain ARSEF 1941)</name>
    <dbReference type="NCBI Taxonomy" id="1081103"/>
    <lineage>
        <taxon>Eukaryota</taxon>
        <taxon>Fungi</taxon>
        <taxon>Dikarya</taxon>
        <taxon>Ascomycota</taxon>
        <taxon>Pezizomycotina</taxon>
        <taxon>Sordariomycetes</taxon>
        <taxon>Hypocreomycetidae</taxon>
        <taxon>Hypocreales</taxon>
        <taxon>Clavicipitaceae</taxon>
        <taxon>Metarhizium</taxon>
    </lineage>
</organism>
<feature type="transmembrane region" description="Helical" evidence="4">
    <location>
        <begin position="271"/>
        <end position="295"/>
    </location>
</feature>
<dbReference type="SUPFAM" id="SSF103473">
    <property type="entry name" value="MFS general substrate transporter"/>
    <property type="match status" value="1"/>
</dbReference>
<feature type="transmembrane region" description="Helical" evidence="4">
    <location>
        <begin position="199"/>
        <end position="223"/>
    </location>
</feature>
<feature type="transmembrane region" description="Helical" evidence="4">
    <location>
        <begin position="82"/>
        <end position="100"/>
    </location>
</feature>
<dbReference type="PANTHER" id="PTHR11360">
    <property type="entry name" value="MONOCARBOXYLATE TRANSPORTER"/>
    <property type="match status" value="1"/>
</dbReference>
<evidence type="ECO:0000313" key="6">
    <source>
        <dbReference type="Proteomes" id="UP000030816"/>
    </source>
</evidence>
<dbReference type="GeneID" id="63738813"/>
<evidence type="ECO:0000256" key="2">
    <source>
        <dbReference type="ARBA" id="ARBA00006727"/>
    </source>
</evidence>
<dbReference type="Gene3D" id="1.20.1250.20">
    <property type="entry name" value="MFS general substrate transporter like domains"/>
    <property type="match status" value="2"/>
</dbReference>
<dbReference type="HOGENOM" id="CLU_001265_1_1_1"/>
<protein>
    <submittedName>
        <fullName evidence="5">Major facilitator superfamily domain, general substrate transporter</fullName>
    </submittedName>
</protein>
<feature type="transmembrane region" description="Helical" evidence="4">
    <location>
        <begin position="301"/>
        <end position="323"/>
    </location>
</feature>
<feature type="transmembrane region" description="Helical" evidence="4">
    <location>
        <begin position="335"/>
        <end position="358"/>
    </location>
</feature>
<comment type="similarity">
    <text evidence="2">Belongs to the major facilitator superfamily. Monocarboxylate porter (TC 2.A.1.13) family.</text>
</comment>
<keyword evidence="4" id="KW-0812">Transmembrane</keyword>
<dbReference type="RefSeq" id="XP_040679035.1">
    <property type="nucleotide sequence ID" value="XM_040823156.1"/>
</dbReference>
<evidence type="ECO:0000256" key="1">
    <source>
        <dbReference type="ARBA" id="ARBA00004141"/>
    </source>
</evidence>
<keyword evidence="4" id="KW-0472">Membrane</keyword>
<evidence type="ECO:0000256" key="4">
    <source>
        <dbReference type="SAM" id="Phobius"/>
    </source>
</evidence>
<evidence type="ECO:0000313" key="5">
    <source>
        <dbReference type="EMBL" id="KHN97969.1"/>
    </source>
</evidence>
<dbReference type="PANTHER" id="PTHR11360:SF130">
    <property type="entry name" value="MAJOR FACILITATOR SUPERFAMILY (MFS) PROFILE DOMAIN-CONTAINING PROTEIN-RELATED"/>
    <property type="match status" value="1"/>
</dbReference>
<sequence>MDHPKVMDDEKQLYVTRTKSVTGNSRSSLSSYSSRVSSGTARDARSGHGGSEQQNPTTALNFDFDPPDGGWRAWSQVLAANLANAVSWGYAATFGVYQLYYVDTLGLESSKASWIGSVQVFLAFIVCGPSGRIADAGHAHEIIIVGCFFVVLGSYMTSFCYEYWQIMLAQGICTGIGLGVISTPAVAITSSYFSTHRSLALSMSAMGTSAGGVIFPAIVQYLIPQIGFGWATRVGALVALVLCIGACVLLKPYIPGRKTGPWVEWAAFKEVPYALFAVASFLNFYGMYFGLFYINSFARNVIGFSSVESVSLLLITNCIGLPVRPVVGYVANRYLGPINVFMMATASVGTMLFVWTTITTRTSMYVFSVFYGLAVSANQSTYVPSLASLTQDPQKMGIRFGMVETLCAFSTLAGPPTAGAIIDRTGSYALAQIWGGSVMLAAALTLAASRISITGWQWKVLI</sequence>
<dbReference type="GO" id="GO:0022857">
    <property type="term" value="F:transmembrane transporter activity"/>
    <property type="evidence" value="ECO:0007669"/>
    <property type="project" value="InterPro"/>
</dbReference>
<dbReference type="EMBL" id="AZHE01000009">
    <property type="protein sequence ID" value="KHN97969.1"/>
    <property type="molecule type" value="Genomic_DNA"/>
</dbReference>
<reference evidence="5 6" key="1">
    <citation type="journal article" date="2014" name="Proc. Natl. Acad. Sci. U.S.A.">
        <title>Trajectory and genomic determinants of fungal-pathogen speciation and host adaptation.</title>
        <authorList>
            <person name="Hu X."/>
            <person name="Xiao G."/>
            <person name="Zheng P."/>
            <person name="Shang Y."/>
            <person name="Su Y."/>
            <person name="Zhang X."/>
            <person name="Liu X."/>
            <person name="Zhan S."/>
            <person name="St Leger R.J."/>
            <person name="Wang C."/>
        </authorList>
    </citation>
    <scope>NUCLEOTIDE SEQUENCE [LARGE SCALE GENOMIC DNA]</scope>
    <source>
        <strain evidence="5 6">ARSEF 1941</strain>
    </source>
</reference>
<evidence type="ECO:0000256" key="3">
    <source>
        <dbReference type="SAM" id="MobiDB-lite"/>
    </source>
</evidence>
<dbReference type="InterPro" id="IPR036259">
    <property type="entry name" value="MFS_trans_sf"/>
</dbReference>
<feature type="compositionally biased region" description="Polar residues" evidence="3">
    <location>
        <begin position="15"/>
        <end position="24"/>
    </location>
</feature>